<dbReference type="Proteomes" id="UP000288052">
    <property type="component" value="Unassembled WGS sequence"/>
</dbReference>
<organism evidence="1 2">
    <name type="scientific">Bifidobacterium castoris</name>
    <dbReference type="NCBI Taxonomy" id="2306972"/>
    <lineage>
        <taxon>Bacteria</taxon>
        <taxon>Bacillati</taxon>
        <taxon>Actinomycetota</taxon>
        <taxon>Actinomycetes</taxon>
        <taxon>Bifidobacteriales</taxon>
        <taxon>Bifidobacteriaceae</taxon>
        <taxon>Bifidobacterium</taxon>
    </lineage>
</organism>
<comment type="caution">
    <text evidence="1">The sequence shown here is derived from an EMBL/GenBank/DDBJ whole genome shotgun (WGS) entry which is preliminary data.</text>
</comment>
<name>A0A430F6S9_9BIFI</name>
<accession>A0A430F6S9</accession>
<evidence type="ECO:0000313" key="1">
    <source>
        <dbReference type="EMBL" id="RSX47169.1"/>
    </source>
</evidence>
<dbReference type="OrthoDB" id="3238340at2"/>
<protein>
    <submittedName>
        <fullName evidence="1">Uncharacterized protein</fullName>
    </submittedName>
</protein>
<evidence type="ECO:0000313" key="2">
    <source>
        <dbReference type="Proteomes" id="UP000288052"/>
    </source>
</evidence>
<dbReference type="AlphaFoldDB" id="A0A430F6S9"/>
<gene>
    <name evidence="1" type="ORF">D2E22_1353</name>
</gene>
<keyword evidence="2" id="KW-1185">Reference proteome</keyword>
<dbReference type="RefSeq" id="WP_126032348.1">
    <property type="nucleotide sequence ID" value="NZ_QXGI01000005.1"/>
</dbReference>
<sequence>MADDDQKDLYFGQDGYDERILESGQVIEIGNNVFSLGFDLATSGGKLKNTDISNYANLASSFAKAKDDDEAVKRGVVSSSLGLMEKQLEFCNDSLKTFEDLEWEDFVSNLPKSSRCALTLKITNAYDKLSAGIKLFDSLCQAIIHLSPVDELIKKPFFGDWGAITGTSEQWGAIAQQLVSAKQTLIGVQSIASSGGWEGKARDCFDERIENLADAVQIAVDPSRKMQSALELLSSIVENALDLIISTIEQIIGLLELLMGECSFGPLGWAVATVTAASKAYDVYNLYCDARDMVEKVSSFLSDFQSATANIANALNDAKDIRDLFPN</sequence>
<proteinExistence type="predicted"/>
<reference evidence="1 2" key="1">
    <citation type="submission" date="2018-09" db="EMBL/GenBank/DDBJ databases">
        <title>Characterization of the phylogenetic diversity of five novel species belonging to the genus Bifidobacterium.</title>
        <authorList>
            <person name="Lugli G.A."/>
            <person name="Duranti S."/>
            <person name="Milani C."/>
        </authorList>
    </citation>
    <scope>NUCLEOTIDE SEQUENCE [LARGE SCALE GENOMIC DNA]</scope>
    <source>
        <strain evidence="1 2">2020B</strain>
    </source>
</reference>
<dbReference type="EMBL" id="QXGI01000005">
    <property type="protein sequence ID" value="RSX47169.1"/>
    <property type="molecule type" value="Genomic_DNA"/>
</dbReference>